<sequence length="401" mass="45983">MSSQRIFRGHHEGYFAARPADWNIGDFVKHTFRKYKNTPDNNYRHRLILGDWTSRLKKIANCNNAKCCSRARQKRAAILFEAYHAAGSGSDRSIGLDVLRSLQPSDPPVAFNVQSFVVNNGPSNFVTGNKLYANKGNPSISLRSPNSSPNHGLDEDADEDLDDKLDDKLDEDLDDNLNEDLDDNLNEDLDDNLDEDPDEHPVQHTTKNTDTAFQRSYFSFKNEKKWCLPSGHMVEDVLYAAYDPRGPASVSSSIRRWVLDLSNPHIQQLFSTEDWEAIKAEVPPLADLNPRFEKSLMRFDQIHTIEQLREAVENPSHWKKNVDYDYDSEWAHKLMWHLLILFEQQTLSHQRRSERWYDTMIWSGVVVGPGVNLSETSCYLESSNDSSSKIFRSSALESKNT</sequence>
<name>A0A5J5EFA7_9PEZI</name>
<dbReference type="Proteomes" id="UP000326924">
    <property type="component" value="Unassembled WGS sequence"/>
</dbReference>
<keyword evidence="3" id="KW-1185">Reference proteome</keyword>
<evidence type="ECO:0000256" key="1">
    <source>
        <dbReference type="SAM" id="MobiDB-lite"/>
    </source>
</evidence>
<dbReference type="EMBL" id="VXIS01000448">
    <property type="protein sequence ID" value="KAA8893408.1"/>
    <property type="molecule type" value="Genomic_DNA"/>
</dbReference>
<dbReference type="OrthoDB" id="2427805at2759"/>
<dbReference type="AlphaFoldDB" id="A0A5J5EFA7"/>
<comment type="caution">
    <text evidence="2">The sequence shown here is derived from an EMBL/GenBank/DDBJ whole genome shotgun (WGS) entry which is preliminary data.</text>
</comment>
<dbReference type="InParanoid" id="A0A5J5EFA7"/>
<reference evidence="2 3" key="1">
    <citation type="submission" date="2019-09" db="EMBL/GenBank/DDBJ databases">
        <title>Draft genome of the ectomycorrhizal ascomycete Sphaerosporella brunnea.</title>
        <authorList>
            <consortium name="DOE Joint Genome Institute"/>
            <person name="Benucci G.M."/>
            <person name="Marozzi G."/>
            <person name="Antonielli L."/>
            <person name="Sanchez S."/>
            <person name="Marco P."/>
            <person name="Wang X."/>
            <person name="Falini L.B."/>
            <person name="Barry K."/>
            <person name="Haridas S."/>
            <person name="Lipzen A."/>
            <person name="Labutti K."/>
            <person name="Grigoriev I.V."/>
            <person name="Murat C."/>
            <person name="Martin F."/>
            <person name="Albertini E."/>
            <person name="Donnini D."/>
            <person name="Bonito G."/>
        </authorList>
    </citation>
    <scope>NUCLEOTIDE SEQUENCE [LARGE SCALE GENOMIC DNA]</scope>
    <source>
        <strain evidence="2 3">Sb_GMNB300</strain>
    </source>
</reference>
<evidence type="ECO:0000313" key="3">
    <source>
        <dbReference type="Proteomes" id="UP000326924"/>
    </source>
</evidence>
<feature type="compositionally biased region" description="Acidic residues" evidence="1">
    <location>
        <begin position="155"/>
        <end position="198"/>
    </location>
</feature>
<gene>
    <name evidence="2" type="ORF">FN846DRAFT_979120</name>
</gene>
<feature type="compositionally biased region" description="Polar residues" evidence="1">
    <location>
        <begin position="136"/>
        <end position="150"/>
    </location>
</feature>
<evidence type="ECO:0000313" key="2">
    <source>
        <dbReference type="EMBL" id="KAA8893408.1"/>
    </source>
</evidence>
<proteinExistence type="predicted"/>
<feature type="region of interest" description="Disordered" evidence="1">
    <location>
        <begin position="136"/>
        <end position="208"/>
    </location>
</feature>
<protein>
    <submittedName>
        <fullName evidence="2">Uncharacterized protein</fullName>
    </submittedName>
</protein>
<organism evidence="2 3">
    <name type="scientific">Sphaerosporella brunnea</name>
    <dbReference type="NCBI Taxonomy" id="1250544"/>
    <lineage>
        <taxon>Eukaryota</taxon>
        <taxon>Fungi</taxon>
        <taxon>Dikarya</taxon>
        <taxon>Ascomycota</taxon>
        <taxon>Pezizomycotina</taxon>
        <taxon>Pezizomycetes</taxon>
        <taxon>Pezizales</taxon>
        <taxon>Pyronemataceae</taxon>
        <taxon>Sphaerosporella</taxon>
    </lineage>
</organism>
<accession>A0A5J5EFA7</accession>